<evidence type="ECO:0000313" key="4">
    <source>
        <dbReference type="Proteomes" id="UP001296923"/>
    </source>
</evidence>
<keyword evidence="4" id="KW-1185">Reference proteome</keyword>
<evidence type="ECO:0000256" key="1">
    <source>
        <dbReference type="SAM" id="Phobius"/>
    </source>
</evidence>
<gene>
    <name evidence="3" type="ORF">JYA63_10755</name>
</gene>
<dbReference type="Pfam" id="PF14340">
    <property type="entry name" value="DUF4395"/>
    <property type="match status" value="1"/>
</dbReference>
<dbReference type="PIRSF" id="PIRSF030042">
    <property type="entry name" value="UCP030042"/>
    <property type="match status" value="1"/>
</dbReference>
<evidence type="ECO:0000259" key="2">
    <source>
        <dbReference type="Pfam" id="PF14340"/>
    </source>
</evidence>
<proteinExistence type="predicted"/>
<keyword evidence="1" id="KW-0472">Membrane</keyword>
<evidence type="ECO:0000313" key="3">
    <source>
        <dbReference type="EMBL" id="MBN3554748.1"/>
    </source>
</evidence>
<protein>
    <submittedName>
        <fullName evidence="3">DUF4395 domain-containing protein</fullName>
    </submittedName>
</protein>
<keyword evidence="1" id="KW-0812">Transmembrane</keyword>
<dbReference type="Proteomes" id="UP001296923">
    <property type="component" value="Unassembled WGS sequence"/>
</dbReference>
<comment type="caution">
    <text evidence="3">The sequence shown here is derived from an EMBL/GenBank/DDBJ whole genome shotgun (WGS) entry which is preliminary data.</text>
</comment>
<feature type="transmembrane region" description="Helical" evidence="1">
    <location>
        <begin position="103"/>
        <end position="129"/>
    </location>
</feature>
<accession>A0ABS2ZR72</accession>
<feature type="transmembrane region" description="Helical" evidence="1">
    <location>
        <begin position="36"/>
        <end position="58"/>
    </location>
</feature>
<name>A0ABS2ZR72_9BACL</name>
<dbReference type="EMBL" id="JAFHKR010000039">
    <property type="protein sequence ID" value="MBN3554748.1"/>
    <property type="molecule type" value="Genomic_DNA"/>
</dbReference>
<feature type="transmembrane region" description="Helical" evidence="1">
    <location>
        <begin position="79"/>
        <end position="97"/>
    </location>
</feature>
<dbReference type="InterPro" id="IPR016942">
    <property type="entry name" value="UCP030042"/>
</dbReference>
<dbReference type="InterPro" id="IPR025508">
    <property type="entry name" value="DUF4395"/>
</dbReference>
<organism evidence="3 4">
    <name type="scientific">Fictibacillus nanhaiensis</name>
    <dbReference type="NCBI Taxonomy" id="742169"/>
    <lineage>
        <taxon>Bacteria</taxon>
        <taxon>Bacillati</taxon>
        <taxon>Bacillota</taxon>
        <taxon>Bacilli</taxon>
        <taxon>Bacillales</taxon>
        <taxon>Fictibacillaceae</taxon>
        <taxon>Fictibacillus</taxon>
    </lineage>
</organism>
<reference evidence="3 4" key="1">
    <citation type="submission" date="2021-01" db="EMBL/GenBank/DDBJ databases">
        <title>Genome Sequencing of Type Strains.</title>
        <authorList>
            <person name="Lemaire J.F."/>
            <person name="Inderbitzin P."/>
            <person name="Collins S.B."/>
            <person name="Wespe N."/>
            <person name="Knight-Connoni V."/>
        </authorList>
    </citation>
    <scope>NUCLEOTIDE SEQUENCE [LARGE SCALE GENOMIC DNA]</scope>
    <source>
        <strain evidence="3 4">DSM 23009</strain>
    </source>
</reference>
<dbReference type="RefSeq" id="WP_205725749.1">
    <property type="nucleotide sequence ID" value="NZ_JAFHKR010000039.1"/>
</dbReference>
<feature type="domain" description="DUF4395" evidence="2">
    <location>
        <begin position="8"/>
        <end position="132"/>
    </location>
</feature>
<keyword evidence="1" id="KW-1133">Transmembrane helix</keyword>
<sequence>MSHSSISIPRPLVRTNQWFIFLSTLATWLFGQPWFLLLPLGAGLLGMFFDYNPVMKVATLFLKKNPSAYIPEDKDQQQFNQLIAISLLAVGFLSYVLGWETLAWIATIMVATASIVAILGFCIGCFIRFRWQQYRYKRTLDSK</sequence>